<feature type="compositionally biased region" description="Acidic residues" evidence="1">
    <location>
        <begin position="89"/>
        <end position="98"/>
    </location>
</feature>
<evidence type="ECO:0000313" key="4">
    <source>
        <dbReference type="Proteomes" id="UP001347796"/>
    </source>
</evidence>
<feature type="region of interest" description="Disordered" evidence="1">
    <location>
        <begin position="87"/>
        <end position="122"/>
    </location>
</feature>
<organism evidence="3 4">
    <name type="scientific">Patella caerulea</name>
    <name type="common">Rayed Mediterranean limpet</name>
    <dbReference type="NCBI Taxonomy" id="87958"/>
    <lineage>
        <taxon>Eukaryota</taxon>
        <taxon>Metazoa</taxon>
        <taxon>Spiralia</taxon>
        <taxon>Lophotrochozoa</taxon>
        <taxon>Mollusca</taxon>
        <taxon>Gastropoda</taxon>
        <taxon>Patellogastropoda</taxon>
        <taxon>Patelloidea</taxon>
        <taxon>Patellidae</taxon>
        <taxon>Patella</taxon>
    </lineage>
</organism>
<sequence>MTLFLFTSLAGVVFLTCLIRTEATYRCTPTADRSSGNCQTYTLRCQDDFTLASFSFTRTCTGDKLFSELYKRCVDPATFNFICQADGGGSDDENDEGDGGGSDDSSNEGNSSSSSSSSSSEE</sequence>
<accession>A0AAN8KG63</accession>
<evidence type="ECO:0000256" key="2">
    <source>
        <dbReference type="SAM" id="SignalP"/>
    </source>
</evidence>
<evidence type="ECO:0000256" key="1">
    <source>
        <dbReference type="SAM" id="MobiDB-lite"/>
    </source>
</evidence>
<keyword evidence="2" id="KW-0732">Signal</keyword>
<gene>
    <name evidence="3" type="ORF">SNE40_001546</name>
</gene>
<reference evidence="3 4" key="1">
    <citation type="submission" date="2024-01" db="EMBL/GenBank/DDBJ databases">
        <title>The genome of the rayed Mediterranean limpet Patella caerulea (Linnaeus, 1758).</title>
        <authorList>
            <person name="Anh-Thu Weber A."/>
            <person name="Halstead-Nussloch G."/>
        </authorList>
    </citation>
    <scope>NUCLEOTIDE SEQUENCE [LARGE SCALE GENOMIC DNA]</scope>
    <source>
        <strain evidence="3">AATW-2023a</strain>
        <tissue evidence="3">Whole specimen</tissue>
    </source>
</reference>
<keyword evidence="4" id="KW-1185">Reference proteome</keyword>
<evidence type="ECO:0000313" key="3">
    <source>
        <dbReference type="EMBL" id="KAK6196295.1"/>
    </source>
</evidence>
<name>A0AAN8KG63_PATCE</name>
<evidence type="ECO:0008006" key="5">
    <source>
        <dbReference type="Google" id="ProtNLM"/>
    </source>
</evidence>
<feature type="compositionally biased region" description="Low complexity" evidence="1">
    <location>
        <begin position="103"/>
        <end position="122"/>
    </location>
</feature>
<dbReference type="EMBL" id="JAZGQO010000001">
    <property type="protein sequence ID" value="KAK6196295.1"/>
    <property type="molecule type" value="Genomic_DNA"/>
</dbReference>
<dbReference type="Proteomes" id="UP001347796">
    <property type="component" value="Unassembled WGS sequence"/>
</dbReference>
<dbReference type="AlphaFoldDB" id="A0AAN8KG63"/>
<feature type="chain" id="PRO_5043052895" description="Chitin-binding type-2 domain-containing protein" evidence="2">
    <location>
        <begin position="24"/>
        <end position="122"/>
    </location>
</feature>
<comment type="caution">
    <text evidence="3">The sequence shown here is derived from an EMBL/GenBank/DDBJ whole genome shotgun (WGS) entry which is preliminary data.</text>
</comment>
<proteinExistence type="predicted"/>
<protein>
    <recommendedName>
        <fullName evidence="5">Chitin-binding type-2 domain-containing protein</fullName>
    </recommendedName>
</protein>
<feature type="signal peptide" evidence="2">
    <location>
        <begin position="1"/>
        <end position="23"/>
    </location>
</feature>